<feature type="region of interest" description="Disordered" evidence="6">
    <location>
        <begin position="1"/>
        <end position="23"/>
    </location>
</feature>
<feature type="domain" description="Anticodon-binding" evidence="7">
    <location>
        <begin position="294"/>
        <end position="369"/>
    </location>
</feature>
<keyword evidence="9" id="KW-1185">Reference proteome</keyword>
<evidence type="ECO:0000256" key="6">
    <source>
        <dbReference type="SAM" id="MobiDB-lite"/>
    </source>
</evidence>
<dbReference type="Pfam" id="PF03129">
    <property type="entry name" value="HGTP_anticodon"/>
    <property type="match status" value="1"/>
</dbReference>
<dbReference type="Proteomes" id="UP000001929">
    <property type="component" value="Chromosome"/>
</dbReference>
<name>Q2RV66_RHORT</name>
<organism evidence="8 9">
    <name type="scientific">Rhodospirillum rubrum (strain ATCC 11170 / ATH 1.1.1 / DSM 467 / LMG 4362 / NCIMB 8255 / S1)</name>
    <dbReference type="NCBI Taxonomy" id="269796"/>
    <lineage>
        <taxon>Bacteria</taxon>
        <taxon>Pseudomonadati</taxon>
        <taxon>Pseudomonadota</taxon>
        <taxon>Alphaproteobacteria</taxon>
        <taxon>Rhodospirillales</taxon>
        <taxon>Rhodospirillaceae</taxon>
        <taxon>Rhodospirillum</taxon>
    </lineage>
</organism>
<keyword evidence="3" id="KW-0547">Nucleotide-binding</keyword>
<dbReference type="Gene3D" id="3.40.50.800">
    <property type="entry name" value="Anticodon-binding domain"/>
    <property type="match status" value="1"/>
</dbReference>
<gene>
    <name evidence="8" type="ordered locus">Rru_A1178</name>
</gene>
<dbReference type="STRING" id="269796.Rru_A1178"/>
<dbReference type="InterPro" id="IPR045864">
    <property type="entry name" value="aa-tRNA-synth_II/BPL/LPL"/>
</dbReference>
<evidence type="ECO:0000259" key="7">
    <source>
        <dbReference type="Pfam" id="PF03129"/>
    </source>
</evidence>
<evidence type="ECO:0000256" key="3">
    <source>
        <dbReference type="ARBA" id="ARBA00022840"/>
    </source>
</evidence>
<evidence type="ECO:0000256" key="2">
    <source>
        <dbReference type="ARBA" id="ARBA00022598"/>
    </source>
</evidence>
<keyword evidence="5" id="KW-0030">Aminoacyl-tRNA synthetase</keyword>
<dbReference type="InterPro" id="IPR036621">
    <property type="entry name" value="Anticodon-bd_dom_sf"/>
</dbReference>
<keyword evidence="2" id="KW-0436">Ligase</keyword>
<evidence type="ECO:0000313" key="9">
    <source>
        <dbReference type="Proteomes" id="UP000001929"/>
    </source>
</evidence>
<dbReference type="EMBL" id="CP000230">
    <property type="protein sequence ID" value="ABC21979.1"/>
    <property type="molecule type" value="Genomic_DNA"/>
</dbReference>
<dbReference type="SUPFAM" id="SSF52954">
    <property type="entry name" value="Class II aaRS ABD-related"/>
    <property type="match status" value="1"/>
</dbReference>
<sequence>MTFSEENPPDCAAPGPGVRPGRDPVALGESQELFLWRATGGGNPYWLPRGLTLLRVIEGGLRAWLEAAGYAEIRTPPLVDGAFRGGTCAAHRLVHALARRAEDGPLRLFELGVCHRGGPGEGLLGGAAFTPPAVGTAFTTDEAHVFCPADHCVAEVARIVTASAATLAAFGFPVIGVRWGTARAGEECPLAAGARRAGYQPGLAAGPAGEGAPTGGSWLVFEVDDGAGGAWPCGGLTLEGEAIGGAGERAILLCHRLFGSLEAAVGLLLARGDGWLAPWLAPQQVLLAGTAAEEAIVRSIAGRFAEAGLRVGADLGAESLGVKRARARALGIPVVASLGPREAFSKTVTLSWPDDRKETLYIEAALARLSAFCAVPAPPGRSRAPAA</sequence>
<dbReference type="HOGENOM" id="CLU_713469_0_0_5"/>
<dbReference type="Gene3D" id="3.30.930.10">
    <property type="entry name" value="Bira Bifunctional Protein, Domain 2"/>
    <property type="match status" value="2"/>
</dbReference>
<reference evidence="8 9" key="1">
    <citation type="journal article" date="2011" name="Stand. Genomic Sci.">
        <title>Complete genome sequence of Rhodospirillum rubrum type strain (S1).</title>
        <authorList>
            <person name="Munk A.C."/>
            <person name="Copeland A."/>
            <person name="Lucas S."/>
            <person name="Lapidus A."/>
            <person name="Del Rio T.G."/>
            <person name="Barry K."/>
            <person name="Detter J.C."/>
            <person name="Hammon N."/>
            <person name="Israni S."/>
            <person name="Pitluck S."/>
            <person name="Brettin T."/>
            <person name="Bruce D."/>
            <person name="Han C."/>
            <person name="Tapia R."/>
            <person name="Gilna P."/>
            <person name="Schmutz J."/>
            <person name="Larimer F."/>
            <person name="Land M."/>
            <person name="Kyrpides N.C."/>
            <person name="Mavromatis K."/>
            <person name="Richardson P."/>
            <person name="Rohde M."/>
            <person name="Goker M."/>
            <person name="Klenk H.P."/>
            <person name="Zhang Y."/>
            <person name="Roberts G.P."/>
            <person name="Reslewic S."/>
            <person name="Schwartz D.C."/>
        </authorList>
    </citation>
    <scope>NUCLEOTIDE SEQUENCE [LARGE SCALE GENOMIC DNA]</scope>
    <source>
        <strain evidence="9">ATCC 11170 / ATH 1.1.1 / DSM 467 / LMG 4362 / NCIMB 8255 / S1</strain>
    </source>
</reference>
<evidence type="ECO:0000256" key="5">
    <source>
        <dbReference type="ARBA" id="ARBA00023146"/>
    </source>
</evidence>
<dbReference type="PANTHER" id="PTHR11451:SF44">
    <property type="entry name" value="THREONINE--TRNA LIGASE, CHLOROPLASTIC_MITOCHONDRIAL 2"/>
    <property type="match status" value="1"/>
</dbReference>
<keyword evidence="1" id="KW-0963">Cytoplasm</keyword>
<dbReference type="GO" id="GO:0006435">
    <property type="term" value="P:threonyl-tRNA aminoacylation"/>
    <property type="evidence" value="ECO:0007669"/>
    <property type="project" value="TreeGrafter"/>
</dbReference>
<dbReference type="GO" id="GO:0005524">
    <property type="term" value="F:ATP binding"/>
    <property type="evidence" value="ECO:0007669"/>
    <property type="project" value="UniProtKB-KW"/>
</dbReference>
<dbReference type="InterPro" id="IPR004154">
    <property type="entry name" value="Anticodon-bd"/>
</dbReference>
<protein>
    <submittedName>
        <fullName evidence="8">Anticodon-binding</fullName>
    </submittedName>
</protein>
<accession>Q2RV66</accession>
<dbReference type="PATRIC" id="fig|269796.9.peg.1242"/>
<dbReference type="PhylomeDB" id="Q2RV66"/>
<evidence type="ECO:0000256" key="4">
    <source>
        <dbReference type="ARBA" id="ARBA00022917"/>
    </source>
</evidence>
<evidence type="ECO:0000256" key="1">
    <source>
        <dbReference type="ARBA" id="ARBA00022490"/>
    </source>
</evidence>
<keyword evidence="3" id="KW-0067">ATP-binding</keyword>
<dbReference type="SUPFAM" id="SSF55681">
    <property type="entry name" value="Class II aaRS and biotin synthetases"/>
    <property type="match status" value="1"/>
</dbReference>
<dbReference type="KEGG" id="rru:Rru_A1178"/>
<evidence type="ECO:0000313" key="8">
    <source>
        <dbReference type="EMBL" id="ABC21979.1"/>
    </source>
</evidence>
<dbReference type="PANTHER" id="PTHR11451">
    <property type="entry name" value="THREONINE-TRNA LIGASE"/>
    <property type="match status" value="1"/>
</dbReference>
<proteinExistence type="predicted"/>
<dbReference type="eggNOG" id="COG0441">
    <property type="taxonomic scope" value="Bacteria"/>
</dbReference>
<keyword evidence="4" id="KW-0648">Protein biosynthesis</keyword>
<dbReference type="AlphaFoldDB" id="Q2RV66"/>
<dbReference type="EnsemblBacteria" id="ABC21979">
    <property type="protein sequence ID" value="ABC21979"/>
    <property type="gene ID" value="Rru_A1178"/>
</dbReference>
<dbReference type="GO" id="GO:0004829">
    <property type="term" value="F:threonine-tRNA ligase activity"/>
    <property type="evidence" value="ECO:0007669"/>
    <property type="project" value="TreeGrafter"/>
</dbReference>